<dbReference type="InterPro" id="IPR051019">
    <property type="entry name" value="VLCFA-Steroid_DH"/>
</dbReference>
<dbReference type="InterPro" id="IPR002347">
    <property type="entry name" value="SDR_fam"/>
</dbReference>
<dbReference type="Gene3D" id="3.40.50.720">
    <property type="entry name" value="NAD(P)-binding Rossmann-like Domain"/>
    <property type="match status" value="1"/>
</dbReference>
<protein>
    <submittedName>
        <fullName evidence="4">SDR family NAD(P)-dependent oxidoreductase</fullName>
    </submittedName>
</protein>
<dbReference type="PANTHER" id="PTHR43899:SF13">
    <property type="entry name" value="RH59310P"/>
    <property type="match status" value="1"/>
</dbReference>
<organism evidence="4 5">
    <name type="scientific">Chelativorans salis</name>
    <dbReference type="NCBI Taxonomy" id="2978478"/>
    <lineage>
        <taxon>Bacteria</taxon>
        <taxon>Pseudomonadati</taxon>
        <taxon>Pseudomonadota</taxon>
        <taxon>Alphaproteobacteria</taxon>
        <taxon>Hyphomicrobiales</taxon>
        <taxon>Phyllobacteriaceae</taxon>
        <taxon>Chelativorans</taxon>
    </lineage>
</organism>
<evidence type="ECO:0000256" key="2">
    <source>
        <dbReference type="ARBA" id="ARBA00023002"/>
    </source>
</evidence>
<reference evidence="4 5" key="1">
    <citation type="submission" date="2022-09" db="EMBL/GenBank/DDBJ databases">
        <title>Chelativorans salina sp. nov., a novel slightly halophilic bacterium isolated from a saline lake sediment enrichment.</title>
        <authorList>
            <person name="Gao L."/>
            <person name="Fang B.-Z."/>
            <person name="Li W.-J."/>
        </authorList>
    </citation>
    <scope>NUCLEOTIDE SEQUENCE [LARGE SCALE GENOMIC DNA]</scope>
    <source>
        <strain evidence="4 5">EGI FJ00035</strain>
    </source>
</reference>
<comment type="similarity">
    <text evidence="1 3">Belongs to the short-chain dehydrogenases/reductases (SDR) family.</text>
</comment>
<dbReference type="Pfam" id="PF00106">
    <property type="entry name" value="adh_short"/>
    <property type="match status" value="1"/>
</dbReference>
<dbReference type="PRINTS" id="PR00081">
    <property type="entry name" value="GDHRDH"/>
</dbReference>
<name>A0ABT2LJE8_9HYPH</name>
<dbReference type="SUPFAM" id="SSF51735">
    <property type="entry name" value="NAD(P)-binding Rossmann-fold domains"/>
    <property type="match status" value="1"/>
</dbReference>
<dbReference type="InterPro" id="IPR036291">
    <property type="entry name" value="NAD(P)-bd_dom_sf"/>
</dbReference>
<dbReference type="CDD" id="cd05233">
    <property type="entry name" value="SDR_c"/>
    <property type="match status" value="1"/>
</dbReference>
<dbReference type="Gene3D" id="3.10.450.50">
    <property type="match status" value="1"/>
</dbReference>
<dbReference type="InterPro" id="IPR004027">
    <property type="entry name" value="SEC_C_motif"/>
</dbReference>
<evidence type="ECO:0000313" key="5">
    <source>
        <dbReference type="Proteomes" id="UP001320831"/>
    </source>
</evidence>
<proteinExistence type="inferred from homology"/>
<evidence type="ECO:0000313" key="4">
    <source>
        <dbReference type="EMBL" id="MCT7374720.1"/>
    </source>
</evidence>
<sequence>MSARGDLRPAVVVTGASAGIGRAIARIAAREGSAIVLIARSSDGLQAVAEEVREAGAESFTLELNLLAEHAPARIERFLSEQGLFCDVLVNCAGYGLRGAANTLPVDEQMDIINLNIRALSDVTLRFLPGMAVRRRGGIINFSSVAGFTPGPYMAVYYASKAFVRSFSQALHEEVRHAGVTVTCVAPGPVRTEFLGVSGARQTILFRFLPALPPEVVAEKAWRSFRSRRRFVAPGLSSKLAILTARLFPSSMMLPLIAKLQRRGNDPCPCGSGKKFKKCHGAKRTSLQRGTTLKALSTGSSRDGSSSV</sequence>
<evidence type="ECO:0000256" key="1">
    <source>
        <dbReference type="ARBA" id="ARBA00006484"/>
    </source>
</evidence>
<dbReference type="SUPFAM" id="SSF103642">
    <property type="entry name" value="Sec-C motif"/>
    <property type="match status" value="1"/>
</dbReference>
<dbReference type="Pfam" id="PF02810">
    <property type="entry name" value="SEC-C"/>
    <property type="match status" value="1"/>
</dbReference>
<evidence type="ECO:0000256" key="3">
    <source>
        <dbReference type="RuleBase" id="RU000363"/>
    </source>
</evidence>
<gene>
    <name evidence="4" type="ORF">N5A92_06685</name>
</gene>
<keyword evidence="5" id="KW-1185">Reference proteome</keyword>
<keyword evidence="2" id="KW-0560">Oxidoreductase</keyword>
<comment type="caution">
    <text evidence="4">The sequence shown here is derived from an EMBL/GenBank/DDBJ whole genome shotgun (WGS) entry which is preliminary data.</text>
</comment>
<dbReference type="Proteomes" id="UP001320831">
    <property type="component" value="Unassembled WGS sequence"/>
</dbReference>
<dbReference type="PRINTS" id="PR00080">
    <property type="entry name" value="SDRFAMILY"/>
</dbReference>
<dbReference type="PANTHER" id="PTHR43899">
    <property type="entry name" value="RH59310P"/>
    <property type="match status" value="1"/>
</dbReference>
<dbReference type="EMBL" id="JAOCZP010000002">
    <property type="protein sequence ID" value="MCT7374720.1"/>
    <property type="molecule type" value="Genomic_DNA"/>
</dbReference>
<dbReference type="RefSeq" id="WP_260901219.1">
    <property type="nucleotide sequence ID" value="NZ_JAOCZP010000002.1"/>
</dbReference>
<accession>A0ABT2LJE8</accession>